<keyword evidence="8" id="KW-0406">Ion transport</keyword>
<dbReference type="Pfam" id="PF00005">
    <property type="entry name" value="ABC_tran"/>
    <property type="match status" value="1"/>
</dbReference>
<evidence type="ECO:0000256" key="3">
    <source>
        <dbReference type="ARBA" id="ARBA00022475"/>
    </source>
</evidence>
<dbReference type="InterPro" id="IPR003439">
    <property type="entry name" value="ABC_transporter-like_ATP-bd"/>
</dbReference>
<proteinExistence type="predicted"/>
<keyword evidence="2" id="KW-0813">Transport</keyword>
<comment type="caution">
    <text evidence="11">The sequence shown here is derived from an EMBL/GenBank/DDBJ whole genome shotgun (WGS) entry which is preliminary data.</text>
</comment>
<evidence type="ECO:0000313" key="12">
    <source>
        <dbReference type="Proteomes" id="UP000298154"/>
    </source>
</evidence>
<evidence type="ECO:0000256" key="2">
    <source>
        <dbReference type="ARBA" id="ARBA00022448"/>
    </source>
</evidence>
<evidence type="ECO:0000256" key="7">
    <source>
        <dbReference type="ARBA" id="ARBA00023004"/>
    </source>
</evidence>
<dbReference type="FunFam" id="3.40.50.300:FF:000134">
    <property type="entry name" value="Iron-enterobactin ABC transporter ATP-binding protein"/>
    <property type="match status" value="1"/>
</dbReference>
<dbReference type="Gene3D" id="3.40.50.300">
    <property type="entry name" value="P-loop containing nucleotide triphosphate hydrolases"/>
    <property type="match status" value="1"/>
</dbReference>
<dbReference type="EMBL" id="SOHK01000014">
    <property type="protein sequence ID" value="TFD65658.1"/>
    <property type="molecule type" value="Genomic_DNA"/>
</dbReference>
<dbReference type="GO" id="GO:0006826">
    <property type="term" value="P:iron ion transport"/>
    <property type="evidence" value="ECO:0007669"/>
    <property type="project" value="UniProtKB-KW"/>
</dbReference>
<keyword evidence="4" id="KW-0410">Iron transport</keyword>
<organism evidence="11 12">
    <name type="scientific">Cryobacterium ruanii</name>
    <dbReference type="NCBI Taxonomy" id="1259197"/>
    <lineage>
        <taxon>Bacteria</taxon>
        <taxon>Bacillati</taxon>
        <taxon>Actinomycetota</taxon>
        <taxon>Actinomycetes</taxon>
        <taxon>Micrococcales</taxon>
        <taxon>Microbacteriaceae</taxon>
        <taxon>Cryobacterium</taxon>
    </lineage>
</organism>
<dbReference type="OrthoDB" id="5296765at2"/>
<keyword evidence="3" id="KW-1003">Cell membrane</keyword>
<evidence type="ECO:0000313" key="11">
    <source>
        <dbReference type="EMBL" id="TFD65658.1"/>
    </source>
</evidence>
<name>A0A4R9AMC4_9MICO</name>
<reference evidence="11 12" key="1">
    <citation type="submission" date="2019-03" db="EMBL/GenBank/DDBJ databases">
        <title>Genomics of glacier-inhabiting Cryobacterium strains.</title>
        <authorList>
            <person name="Liu Q."/>
            <person name="Xin Y.-H."/>
        </authorList>
    </citation>
    <scope>NUCLEOTIDE SEQUENCE [LARGE SCALE GENOMIC DNA]</scope>
    <source>
        <strain evidence="11 12">Sr36</strain>
    </source>
</reference>
<dbReference type="SMART" id="SM00382">
    <property type="entry name" value="AAA"/>
    <property type="match status" value="1"/>
</dbReference>
<dbReference type="InterPro" id="IPR051535">
    <property type="entry name" value="Siderophore_ABC-ATPase"/>
</dbReference>
<comment type="subcellular location">
    <subcellularLocation>
        <location evidence="1">Cell membrane</location>
        <topology evidence="1">Peripheral membrane protein</topology>
    </subcellularLocation>
</comment>
<dbReference type="GO" id="GO:0016887">
    <property type="term" value="F:ATP hydrolysis activity"/>
    <property type="evidence" value="ECO:0007669"/>
    <property type="project" value="InterPro"/>
</dbReference>
<dbReference type="AlphaFoldDB" id="A0A4R9AMC4"/>
<keyword evidence="7" id="KW-0408">Iron</keyword>
<keyword evidence="12" id="KW-1185">Reference proteome</keyword>
<evidence type="ECO:0000256" key="8">
    <source>
        <dbReference type="ARBA" id="ARBA00023065"/>
    </source>
</evidence>
<dbReference type="RefSeq" id="WP_134555735.1">
    <property type="nucleotide sequence ID" value="NZ_SOHK01000014.1"/>
</dbReference>
<dbReference type="InterPro" id="IPR027417">
    <property type="entry name" value="P-loop_NTPase"/>
</dbReference>
<evidence type="ECO:0000259" key="10">
    <source>
        <dbReference type="PROSITE" id="PS50893"/>
    </source>
</evidence>
<keyword evidence="9" id="KW-0472">Membrane</keyword>
<dbReference type="Proteomes" id="UP000298154">
    <property type="component" value="Unassembled WGS sequence"/>
</dbReference>
<dbReference type="GO" id="GO:0005524">
    <property type="term" value="F:ATP binding"/>
    <property type="evidence" value="ECO:0007669"/>
    <property type="project" value="UniProtKB-KW"/>
</dbReference>
<dbReference type="PROSITE" id="PS00211">
    <property type="entry name" value="ABC_TRANSPORTER_1"/>
    <property type="match status" value="1"/>
</dbReference>
<protein>
    <submittedName>
        <fullName evidence="11">ABC transporter ATP-binding protein</fullName>
    </submittedName>
</protein>
<keyword evidence="5" id="KW-0547">Nucleotide-binding</keyword>
<evidence type="ECO:0000256" key="6">
    <source>
        <dbReference type="ARBA" id="ARBA00022840"/>
    </source>
</evidence>
<dbReference type="PROSITE" id="PS50893">
    <property type="entry name" value="ABC_TRANSPORTER_2"/>
    <property type="match status" value="1"/>
</dbReference>
<dbReference type="InterPro" id="IPR017871">
    <property type="entry name" value="ABC_transporter-like_CS"/>
</dbReference>
<gene>
    <name evidence="11" type="ORF">E3T47_08925</name>
</gene>
<evidence type="ECO:0000256" key="4">
    <source>
        <dbReference type="ARBA" id="ARBA00022496"/>
    </source>
</evidence>
<feature type="domain" description="ABC transporter" evidence="10">
    <location>
        <begin position="5"/>
        <end position="241"/>
    </location>
</feature>
<evidence type="ECO:0000256" key="5">
    <source>
        <dbReference type="ARBA" id="ARBA00022741"/>
    </source>
</evidence>
<dbReference type="InterPro" id="IPR003593">
    <property type="entry name" value="AAA+_ATPase"/>
</dbReference>
<dbReference type="CDD" id="cd03214">
    <property type="entry name" value="ABC_Iron-Siderophores_B12_Hemin"/>
    <property type="match status" value="1"/>
</dbReference>
<evidence type="ECO:0000256" key="1">
    <source>
        <dbReference type="ARBA" id="ARBA00004202"/>
    </source>
</evidence>
<keyword evidence="6 11" id="KW-0067">ATP-binding</keyword>
<dbReference type="SUPFAM" id="SSF52540">
    <property type="entry name" value="P-loop containing nucleoside triphosphate hydrolases"/>
    <property type="match status" value="1"/>
</dbReference>
<accession>A0A4R9AMC4</accession>
<dbReference type="PANTHER" id="PTHR42771:SF2">
    <property type="entry name" value="IRON(3+)-HYDROXAMATE IMPORT ATP-BINDING PROTEIN FHUC"/>
    <property type="match status" value="1"/>
</dbReference>
<dbReference type="GO" id="GO:0005886">
    <property type="term" value="C:plasma membrane"/>
    <property type="evidence" value="ECO:0007669"/>
    <property type="project" value="UniProtKB-SubCell"/>
</dbReference>
<sequence length="289" mass="30959">MLHLLRAEGVSLGYDQTSIIANLDLAIMPGAITVIVGANASGKSTLLKGLARLLTPDAGQVTLGGRNIKTLPGKKVATVVGLLPQQPVAPDGITVADLVGRGRYPHQGWFRQWSSTDDEIVAAAMAATNTHELAARRLGDLSGGQRQRVWIAMALAQDPEILLLDEPTTFLDVTHQIEVLDLLLERNRERCTTVVMVLHDLNLAARYADHLVVMCAGRIVANGAPAETLTAEIVRHAFDLEARIVPDPVCGAPMVVPIGRFHGRVPTVCTEDAPSQAHKNATNKGRLPL</sequence>
<evidence type="ECO:0000256" key="9">
    <source>
        <dbReference type="ARBA" id="ARBA00023136"/>
    </source>
</evidence>
<dbReference type="PANTHER" id="PTHR42771">
    <property type="entry name" value="IRON(3+)-HYDROXAMATE IMPORT ATP-BINDING PROTEIN FHUC"/>
    <property type="match status" value="1"/>
</dbReference>